<dbReference type="STRING" id="642780.SAMN04488570_0658"/>
<accession>A0A1H1MTW6</accession>
<protein>
    <submittedName>
        <fullName evidence="1">Uncharacterized protein</fullName>
    </submittedName>
</protein>
<evidence type="ECO:0000313" key="1">
    <source>
        <dbReference type="EMBL" id="SDR89369.1"/>
    </source>
</evidence>
<dbReference type="AlphaFoldDB" id="A0A1H1MTW6"/>
<organism evidence="1 2">
    <name type="scientific">Nocardioides scoriae</name>
    <dbReference type="NCBI Taxonomy" id="642780"/>
    <lineage>
        <taxon>Bacteria</taxon>
        <taxon>Bacillati</taxon>
        <taxon>Actinomycetota</taxon>
        <taxon>Actinomycetes</taxon>
        <taxon>Propionibacteriales</taxon>
        <taxon>Nocardioidaceae</taxon>
        <taxon>Nocardioides</taxon>
    </lineage>
</organism>
<dbReference type="Proteomes" id="UP000198859">
    <property type="component" value="Chromosome I"/>
</dbReference>
<evidence type="ECO:0000313" key="2">
    <source>
        <dbReference type="Proteomes" id="UP000198859"/>
    </source>
</evidence>
<gene>
    <name evidence="1" type="ORF">SAMN04488570_0658</name>
</gene>
<dbReference type="OrthoDB" id="3828153at2"/>
<dbReference type="EMBL" id="LT629757">
    <property type="protein sequence ID" value="SDR89369.1"/>
    <property type="molecule type" value="Genomic_DNA"/>
</dbReference>
<sequence>MALFRKRRDALRPPVADLDAAEVSAEGRTLALRQAVVGARVDGGRLQVEVHHPVFADLPDESRLRAAEEIMVATLGEQGLRQSVGELRAVAYQPIDSFGLDPLRSFVRSLGVSIEPPAEDPPA</sequence>
<dbReference type="RefSeq" id="WP_091726031.1">
    <property type="nucleotide sequence ID" value="NZ_LT629757.1"/>
</dbReference>
<keyword evidence="2" id="KW-1185">Reference proteome</keyword>
<reference evidence="2" key="1">
    <citation type="submission" date="2016-10" db="EMBL/GenBank/DDBJ databases">
        <authorList>
            <person name="Varghese N."/>
            <person name="Submissions S."/>
        </authorList>
    </citation>
    <scope>NUCLEOTIDE SEQUENCE [LARGE SCALE GENOMIC DNA]</scope>
    <source>
        <strain evidence="2">DSM 22127</strain>
    </source>
</reference>
<name>A0A1H1MTW6_9ACTN</name>
<proteinExistence type="predicted"/>